<dbReference type="AlphaFoldDB" id="A0A926F0K4"/>
<dbReference type="Proteomes" id="UP000601522">
    <property type="component" value="Unassembled WGS sequence"/>
</dbReference>
<name>A0A926F0K4_9FIRM</name>
<dbReference type="EMBL" id="JACRTK010000001">
    <property type="protein sequence ID" value="MBC8589675.1"/>
    <property type="molecule type" value="Genomic_DNA"/>
</dbReference>
<keyword evidence="3" id="KW-1185">Reference proteome</keyword>
<organism evidence="2 3">
    <name type="scientific">Wansuia hejianensis</name>
    <dbReference type="NCBI Taxonomy" id="2763667"/>
    <lineage>
        <taxon>Bacteria</taxon>
        <taxon>Bacillati</taxon>
        <taxon>Bacillota</taxon>
        <taxon>Clostridia</taxon>
        <taxon>Lachnospirales</taxon>
        <taxon>Lachnospiraceae</taxon>
        <taxon>Wansuia</taxon>
    </lineage>
</organism>
<keyword evidence="1" id="KW-1133">Transmembrane helix</keyword>
<protein>
    <submittedName>
        <fullName evidence="2">Uncharacterized protein</fullName>
    </submittedName>
</protein>
<comment type="caution">
    <text evidence="2">The sequence shown here is derived from an EMBL/GenBank/DDBJ whole genome shotgun (WGS) entry which is preliminary data.</text>
</comment>
<dbReference type="RefSeq" id="WP_249322493.1">
    <property type="nucleotide sequence ID" value="NZ_JACRTK010000001.1"/>
</dbReference>
<evidence type="ECO:0000256" key="1">
    <source>
        <dbReference type="SAM" id="Phobius"/>
    </source>
</evidence>
<gene>
    <name evidence="2" type="ORF">H8689_00760</name>
</gene>
<keyword evidence="1" id="KW-0472">Membrane</keyword>
<feature type="transmembrane region" description="Helical" evidence="1">
    <location>
        <begin position="392"/>
        <end position="413"/>
    </location>
</feature>
<keyword evidence="1" id="KW-0812">Transmembrane</keyword>
<reference evidence="2 3" key="1">
    <citation type="submission" date="2020-08" db="EMBL/GenBank/DDBJ databases">
        <title>Genome public.</title>
        <authorList>
            <person name="Liu C."/>
            <person name="Sun Q."/>
        </authorList>
    </citation>
    <scope>NUCLEOTIDE SEQUENCE [LARGE SCALE GENOMIC DNA]</scope>
    <source>
        <strain evidence="2 3">NSJ-26</strain>
    </source>
</reference>
<evidence type="ECO:0000313" key="2">
    <source>
        <dbReference type="EMBL" id="MBC8589675.1"/>
    </source>
</evidence>
<proteinExistence type="predicted"/>
<evidence type="ECO:0000313" key="3">
    <source>
        <dbReference type="Proteomes" id="UP000601522"/>
    </source>
</evidence>
<accession>A0A926F0K4</accession>
<feature type="transmembrane region" description="Helical" evidence="1">
    <location>
        <begin position="305"/>
        <end position="324"/>
    </location>
</feature>
<sequence length="414" mass="48535">MKLKWNTSELNINDIPNGYFEDLHCKELIKKCLLESEHEFGEEGLKLYPIKTSIYIDDSGRIDSSTNLSEYLEYYSSKQNLGTDNYLLIMREERCIIEKLDNYSDMNSIYKEMVSSIIIDVPNVNKSLLNFSPLIFDCIQDKLRENNINIGKELDFVIQFLSMIPIADKVCYDKDTKIYSFIFMDSKKDKKSSIELKWKEYEKFSNTFFYKSYSWIISDKNKGIGIDVKRSIINNYLNNMENLEMLTTLSEGQVNDMVSHFDDILKMVIENRTKEYFDNKKMMKEEFVGLFSKSDELYSDIVKRILSLIAIIAAGIYGVIFVDGKVFDWANKNRNMAILFIVFLIGEIFISCSFVIDIISFQKYKHKLKDIYGVQLLMDTKEWDKVMKTRSYLFPIISLIIVILGTGVVIRHFW</sequence>
<feature type="transmembrane region" description="Helical" evidence="1">
    <location>
        <begin position="336"/>
        <end position="359"/>
    </location>
</feature>